<feature type="signal peptide" evidence="1">
    <location>
        <begin position="1"/>
        <end position="27"/>
    </location>
</feature>
<evidence type="ECO:0000313" key="2">
    <source>
        <dbReference type="EMBL" id="MDI6448722.1"/>
    </source>
</evidence>
<sequence>MSQYARINSVALLKLLKASLATFSDTAAVALDEVATDIQRTLAWLTEDRRRYWTEQVRVCRERAVQAKLALKQKQVLDRALSGTTSSAVEERKALAIAERRLHEAESKLARTRSWILQIEKLQSDYRGGVQGLVSAIDADIPNARARLDKMIDSLEDYIALAPPETPADIEKTAIQSVLRPEPEPDLQNTPKKLRDKAPAPKVWAEAPLVSKPPEWISDIALPDMGADPDVHRNDGSAPAPDDKVLVACVEGVPDVAFLVRAAGGDGDSGWFIGAETKTKGYVAVRVADLVRAAAQLQDALSLPAGSLVRIDRRQATATVFDADNNVLSQIPAPTGQQR</sequence>
<keyword evidence="3" id="KW-1185">Reference proteome</keyword>
<proteinExistence type="predicted"/>
<dbReference type="RefSeq" id="WP_349244131.1">
    <property type="nucleotide sequence ID" value="NZ_JASCXX010000006.1"/>
</dbReference>
<comment type="caution">
    <text evidence="2">The sequence shown here is derived from an EMBL/GenBank/DDBJ whole genome shotgun (WGS) entry which is preliminary data.</text>
</comment>
<evidence type="ECO:0000313" key="3">
    <source>
        <dbReference type="Proteomes" id="UP001431776"/>
    </source>
</evidence>
<gene>
    <name evidence="2" type="ORF">QJ522_06670</name>
</gene>
<protein>
    <recommendedName>
        <fullName evidence="4">SH3 domain-containing protein</fullName>
    </recommendedName>
</protein>
<dbReference type="Proteomes" id="UP001431776">
    <property type="component" value="Unassembled WGS sequence"/>
</dbReference>
<dbReference type="EMBL" id="JASCXX010000006">
    <property type="protein sequence ID" value="MDI6448722.1"/>
    <property type="molecule type" value="Genomic_DNA"/>
</dbReference>
<keyword evidence="1" id="KW-0732">Signal</keyword>
<evidence type="ECO:0008006" key="4">
    <source>
        <dbReference type="Google" id="ProtNLM"/>
    </source>
</evidence>
<organism evidence="2 3">
    <name type="scientific">Anaerobaca lacustris</name>
    <dbReference type="NCBI Taxonomy" id="3044600"/>
    <lineage>
        <taxon>Bacteria</taxon>
        <taxon>Pseudomonadati</taxon>
        <taxon>Planctomycetota</taxon>
        <taxon>Phycisphaerae</taxon>
        <taxon>Sedimentisphaerales</taxon>
        <taxon>Anaerobacaceae</taxon>
        <taxon>Anaerobaca</taxon>
    </lineage>
</organism>
<reference evidence="2" key="1">
    <citation type="submission" date="2023-05" db="EMBL/GenBank/DDBJ databases">
        <title>Anaerotaeda fermentans gen. nov., sp. nov., a novel anaerobic planctomycete of the new family within the order Sedimentisphaerales isolated from Taman Peninsula, Russia.</title>
        <authorList>
            <person name="Khomyakova M.A."/>
            <person name="Merkel A.Y."/>
            <person name="Slobodkin A.I."/>
        </authorList>
    </citation>
    <scope>NUCLEOTIDE SEQUENCE</scope>
    <source>
        <strain evidence="2">M17dextr</strain>
    </source>
</reference>
<evidence type="ECO:0000256" key="1">
    <source>
        <dbReference type="SAM" id="SignalP"/>
    </source>
</evidence>
<dbReference type="AlphaFoldDB" id="A0AAW6TWB4"/>
<feature type="chain" id="PRO_5043790107" description="SH3 domain-containing protein" evidence="1">
    <location>
        <begin position="28"/>
        <end position="339"/>
    </location>
</feature>
<accession>A0AAW6TWB4</accession>
<name>A0AAW6TWB4_9BACT</name>